<dbReference type="PANTHER" id="PTHR15503">
    <property type="entry name" value="LDOC1 RELATED"/>
    <property type="match status" value="1"/>
</dbReference>
<dbReference type="SUPFAM" id="SSF50630">
    <property type="entry name" value="Acid proteases"/>
    <property type="match status" value="1"/>
</dbReference>
<proteinExistence type="predicted"/>
<dbReference type="InterPro" id="IPR001969">
    <property type="entry name" value="Aspartic_peptidase_AS"/>
</dbReference>
<dbReference type="EMBL" id="JBBWWQ010000004">
    <property type="protein sequence ID" value="KAK8948890.1"/>
    <property type="molecule type" value="Genomic_DNA"/>
</dbReference>
<dbReference type="PANTHER" id="PTHR15503:SF22">
    <property type="entry name" value="TRANSPOSON TY3-I GAG POLYPROTEIN"/>
    <property type="match status" value="1"/>
</dbReference>
<dbReference type="AlphaFoldDB" id="A0AAP0GAZ1"/>
<feature type="region of interest" description="Disordered" evidence="1">
    <location>
        <begin position="314"/>
        <end position="348"/>
    </location>
</feature>
<evidence type="ECO:0000256" key="2">
    <source>
        <dbReference type="SAM" id="Phobius"/>
    </source>
</evidence>
<dbReference type="Proteomes" id="UP001418222">
    <property type="component" value="Unassembled WGS sequence"/>
</dbReference>
<comment type="caution">
    <text evidence="3">The sequence shown here is derived from an EMBL/GenBank/DDBJ whole genome shotgun (WGS) entry which is preliminary data.</text>
</comment>
<dbReference type="Gene3D" id="2.40.70.10">
    <property type="entry name" value="Acid Proteases"/>
    <property type="match status" value="1"/>
</dbReference>
<keyword evidence="2" id="KW-1133">Transmembrane helix</keyword>
<accession>A0AAP0GAZ1</accession>
<keyword evidence="4" id="KW-1185">Reference proteome</keyword>
<name>A0AAP0GAZ1_9ASPA</name>
<reference evidence="3 4" key="1">
    <citation type="journal article" date="2022" name="Nat. Plants">
        <title>Genomes of leafy and leafless Platanthera orchids illuminate the evolution of mycoheterotrophy.</title>
        <authorList>
            <person name="Li M.H."/>
            <person name="Liu K.W."/>
            <person name="Li Z."/>
            <person name="Lu H.C."/>
            <person name="Ye Q.L."/>
            <person name="Zhang D."/>
            <person name="Wang J.Y."/>
            <person name="Li Y.F."/>
            <person name="Zhong Z.M."/>
            <person name="Liu X."/>
            <person name="Yu X."/>
            <person name="Liu D.K."/>
            <person name="Tu X.D."/>
            <person name="Liu B."/>
            <person name="Hao Y."/>
            <person name="Liao X.Y."/>
            <person name="Jiang Y.T."/>
            <person name="Sun W.H."/>
            <person name="Chen J."/>
            <person name="Chen Y.Q."/>
            <person name="Ai Y."/>
            <person name="Zhai J.W."/>
            <person name="Wu S.S."/>
            <person name="Zhou Z."/>
            <person name="Hsiao Y.Y."/>
            <person name="Wu W.L."/>
            <person name="Chen Y.Y."/>
            <person name="Lin Y.F."/>
            <person name="Hsu J.L."/>
            <person name="Li C.Y."/>
            <person name="Wang Z.W."/>
            <person name="Zhao X."/>
            <person name="Zhong W.Y."/>
            <person name="Ma X.K."/>
            <person name="Ma L."/>
            <person name="Huang J."/>
            <person name="Chen G.Z."/>
            <person name="Huang M.Z."/>
            <person name="Huang L."/>
            <person name="Peng D.H."/>
            <person name="Luo Y.B."/>
            <person name="Zou S.Q."/>
            <person name="Chen S.P."/>
            <person name="Lan S."/>
            <person name="Tsai W.C."/>
            <person name="Van de Peer Y."/>
            <person name="Liu Z.J."/>
        </authorList>
    </citation>
    <scope>NUCLEOTIDE SEQUENCE [LARGE SCALE GENOMIC DNA]</scope>
    <source>
        <strain evidence="3">Lor287</strain>
    </source>
</reference>
<dbReference type="PROSITE" id="PS00141">
    <property type="entry name" value="ASP_PROTEASE"/>
    <property type="match status" value="1"/>
</dbReference>
<dbReference type="GO" id="GO:0004190">
    <property type="term" value="F:aspartic-type endopeptidase activity"/>
    <property type="evidence" value="ECO:0007669"/>
    <property type="project" value="InterPro"/>
</dbReference>
<gene>
    <name evidence="3" type="ORF">KSP39_PZI005307</name>
</gene>
<dbReference type="CDD" id="cd00303">
    <property type="entry name" value="retropepsin_like"/>
    <property type="match status" value="1"/>
</dbReference>
<sequence>MRCACFNPSLKDFFSLARLQEQKLIYSARKSAGNNWDSRRGPRPKPTSVSLPTGNAAGAGYSGGQQDWQGKRLASTEMDERRDNGLCFWCDNKFTPGHRCLERRQPYALQLVLDAEEDKELEDTPSGELALVKEQQEDPIPHVSVHALDGTTHFQTMRVTTSYQGQPIYVLIDSGSTHNFLDSDTARRLKCQLTSIPSFDVAVANGKTITSSHKIMNFQWKMQGVIFTSDMLILPLGGCEMVLGVQWLVILGVVQWDFQNLKMKFVVQGRKISLRGSQHTTSTWMRPRQTQKLITHEGELNMLALCQVEAKPTGSTEGITESSIQVGEDSHNSQHWSRTNYKRSWHSS</sequence>
<feature type="transmembrane region" description="Helical" evidence="2">
    <location>
        <begin position="232"/>
        <end position="254"/>
    </location>
</feature>
<feature type="compositionally biased region" description="Polar residues" evidence="1">
    <location>
        <begin position="314"/>
        <end position="325"/>
    </location>
</feature>
<evidence type="ECO:0000313" key="3">
    <source>
        <dbReference type="EMBL" id="KAK8948890.1"/>
    </source>
</evidence>
<dbReference type="InterPro" id="IPR032567">
    <property type="entry name" value="RTL1-rel"/>
</dbReference>
<keyword evidence="2" id="KW-0472">Membrane</keyword>
<dbReference type="InterPro" id="IPR021109">
    <property type="entry name" value="Peptidase_aspartic_dom_sf"/>
</dbReference>
<evidence type="ECO:0000313" key="4">
    <source>
        <dbReference type="Proteomes" id="UP001418222"/>
    </source>
</evidence>
<evidence type="ECO:0000256" key="1">
    <source>
        <dbReference type="SAM" id="MobiDB-lite"/>
    </source>
</evidence>
<dbReference type="Pfam" id="PF08284">
    <property type="entry name" value="RVP_2"/>
    <property type="match status" value="1"/>
</dbReference>
<feature type="region of interest" description="Disordered" evidence="1">
    <location>
        <begin position="32"/>
        <end position="76"/>
    </location>
</feature>
<organism evidence="3 4">
    <name type="scientific">Platanthera zijinensis</name>
    <dbReference type="NCBI Taxonomy" id="2320716"/>
    <lineage>
        <taxon>Eukaryota</taxon>
        <taxon>Viridiplantae</taxon>
        <taxon>Streptophyta</taxon>
        <taxon>Embryophyta</taxon>
        <taxon>Tracheophyta</taxon>
        <taxon>Spermatophyta</taxon>
        <taxon>Magnoliopsida</taxon>
        <taxon>Liliopsida</taxon>
        <taxon>Asparagales</taxon>
        <taxon>Orchidaceae</taxon>
        <taxon>Orchidoideae</taxon>
        <taxon>Orchideae</taxon>
        <taxon>Orchidinae</taxon>
        <taxon>Platanthera</taxon>
    </lineage>
</organism>
<protein>
    <recommendedName>
        <fullName evidence="5">Polyprotein</fullName>
    </recommendedName>
</protein>
<dbReference type="GO" id="GO:0006508">
    <property type="term" value="P:proteolysis"/>
    <property type="evidence" value="ECO:0007669"/>
    <property type="project" value="InterPro"/>
</dbReference>
<evidence type="ECO:0008006" key="5">
    <source>
        <dbReference type="Google" id="ProtNLM"/>
    </source>
</evidence>
<keyword evidence="2" id="KW-0812">Transmembrane</keyword>